<dbReference type="RefSeq" id="WP_166451291.1">
    <property type="nucleotide sequence ID" value="NZ_JAAOMA010000006.1"/>
</dbReference>
<name>A0ABX0L670_9NEIS</name>
<dbReference type="EMBL" id="JAAOMA010000006">
    <property type="protein sequence ID" value="NHR04871.1"/>
    <property type="molecule type" value="Genomic_DNA"/>
</dbReference>
<evidence type="ECO:0000313" key="9">
    <source>
        <dbReference type="Proteomes" id="UP001515641"/>
    </source>
</evidence>
<sequence length="137" mass="14560">MMKMKYAFALIVCVQGASALAGVCASGTSTPACAVSASEPARAPLQFRRDPPASSGGLLGPYEILGGLALIGAAACWWRWRRPRLGQAGTGADSLRVVDKCRLSAKSTVYVVQHRDREIMLAESEHGVTVLRDESRA</sequence>
<dbReference type="Pfam" id="PF04347">
    <property type="entry name" value="FliO"/>
    <property type="match status" value="1"/>
</dbReference>
<comment type="subcellular location">
    <subcellularLocation>
        <location evidence="1">Cell membrane</location>
    </subcellularLocation>
</comment>
<keyword evidence="5 6" id="KW-0472">Membrane</keyword>
<evidence type="ECO:0000313" key="8">
    <source>
        <dbReference type="EMBL" id="NHR04871.1"/>
    </source>
</evidence>
<keyword evidence="2" id="KW-1003">Cell membrane</keyword>
<feature type="transmembrane region" description="Helical" evidence="6">
    <location>
        <begin position="58"/>
        <end position="78"/>
    </location>
</feature>
<evidence type="ECO:0000256" key="1">
    <source>
        <dbReference type="ARBA" id="ARBA00004236"/>
    </source>
</evidence>
<feature type="signal peptide" evidence="7">
    <location>
        <begin position="1"/>
        <end position="21"/>
    </location>
</feature>
<accession>A0ABX0L670</accession>
<evidence type="ECO:0000256" key="5">
    <source>
        <dbReference type="ARBA" id="ARBA00023136"/>
    </source>
</evidence>
<gene>
    <name evidence="8" type="ORF">HA052_06640</name>
</gene>
<dbReference type="InterPro" id="IPR022781">
    <property type="entry name" value="Flagellar_biosynth_FliO"/>
</dbReference>
<reference evidence="8 9" key="1">
    <citation type="submission" date="2020-03" db="EMBL/GenBank/DDBJ databases">
        <title>Draft genome sequence of environmentally isolated cultures.</title>
        <authorList>
            <person name="Wilson H.S."/>
            <person name="De Leon M.E."/>
        </authorList>
    </citation>
    <scope>NUCLEOTIDE SEQUENCE [LARGE SCALE GENOMIC DNA]</scope>
    <source>
        <strain evidence="8 9">HSC-31F16</strain>
    </source>
</reference>
<keyword evidence="9" id="KW-1185">Reference proteome</keyword>
<evidence type="ECO:0000256" key="2">
    <source>
        <dbReference type="ARBA" id="ARBA00022475"/>
    </source>
</evidence>
<organism evidence="8 9">
    <name type="scientific">Chromobacterium fluminis</name>
    <dbReference type="NCBI Taxonomy" id="3044269"/>
    <lineage>
        <taxon>Bacteria</taxon>
        <taxon>Pseudomonadati</taxon>
        <taxon>Pseudomonadota</taxon>
        <taxon>Betaproteobacteria</taxon>
        <taxon>Neisseriales</taxon>
        <taxon>Chromobacteriaceae</taxon>
        <taxon>Chromobacterium</taxon>
    </lineage>
</organism>
<keyword evidence="3 6" id="KW-0812">Transmembrane</keyword>
<evidence type="ECO:0000256" key="3">
    <source>
        <dbReference type="ARBA" id="ARBA00022692"/>
    </source>
</evidence>
<keyword evidence="7" id="KW-0732">Signal</keyword>
<feature type="chain" id="PRO_5046954018" description="Flagellar biosynthesis protein, FliO" evidence="7">
    <location>
        <begin position="22"/>
        <end position="137"/>
    </location>
</feature>
<proteinExistence type="predicted"/>
<evidence type="ECO:0000256" key="7">
    <source>
        <dbReference type="SAM" id="SignalP"/>
    </source>
</evidence>
<comment type="caution">
    <text evidence="8">The sequence shown here is derived from an EMBL/GenBank/DDBJ whole genome shotgun (WGS) entry which is preliminary data.</text>
</comment>
<dbReference type="Proteomes" id="UP001515641">
    <property type="component" value="Unassembled WGS sequence"/>
</dbReference>
<evidence type="ECO:0000256" key="6">
    <source>
        <dbReference type="SAM" id="Phobius"/>
    </source>
</evidence>
<evidence type="ECO:0008006" key="10">
    <source>
        <dbReference type="Google" id="ProtNLM"/>
    </source>
</evidence>
<evidence type="ECO:0000256" key="4">
    <source>
        <dbReference type="ARBA" id="ARBA00022989"/>
    </source>
</evidence>
<keyword evidence="4 6" id="KW-1133">Transmembrane helix</keyword>
<protein>
    <recommendedName>
        <fullName evidence="10">Flagellar biosynthesis protein, FliO</fullName>
    </recommendedName>
</protein>